<dbReference type="eggNOG" id="ENOG502T6VG">
    <property type="taxonomic scope" value="Eukaryota"/>
</dbReference>
<gene>
    <name evidence="2" type="primary">Dana\GF20048</name>
    <name evidence="2" type="synonym">dana_GLEANR_22453</name>
    <name evidence="2" type="ORF">GF20048</name>
</gene>
<feature type="compositionally biased region" description="Low complexity" evidence="1">
    <location>
        <begin position="320"/>
        <end position="329"/>
    </location>
</feature>
<name>B3M866_DROAN</name>
<organism evidence="2 3">
    <name type="scientific">Drosophila ananassae</name>
    <name type="common">Fruit fly</name>
    <dbReference type="NCBI Taxonomy" id="7217"/>
    <lineage>
        <taxon>Eukaryota</taxon>
        <taxon>Metazoa</taxon>
        <taxon>Ecdysozoa</taxon>
        <taxon>Arthropoda</taxon>
        <taxon>Hexapoda</taxon>
        <taxon>Insecta</taxon>
        <taxon>Pterygota</taxon>
        <taxon>Neoptera</taxon>
        <taxon>Endopterygota</taxon>
        <taxon>Diptera</taxon>
        <taxon>Brachycera</taxon>
        <taxon>Muscomorpha</taxon>
        <taxon>Ephydroidea</taxon>
        <taxon>Drosophilidae</taxon>
        <taxon>Drosophila</taxon>
        <taxon>Sophophora</taxon>
    </lineage>
</organism>
<dbReference type="InParanoid" id="B3M866"/>
<proteinExistence type="predicted"/>
<dbReference type="HOGENOM" id="CLU_834905_0_0_1"/>
<feature type="region of interest" description="Disordered" evidence="1">
    <location>
        <begin position="116"/>
        <end position="238"/>
    </location>
</feature>
<feature type="compositionally biased region" description="Basic residues" evidence="1">
    <location>
        <begin position="126"/>
        <end position="146"/>
    </location>
</feature>
<feature type="compositionally biased region" description="Basic and acidic residues" evidence="1">
    <location>
        <begin position="362"/>
        <end position="379"/>
    </location>
</feature>
<evidence type="ECO:0000313" key="3">
    <source>
        <dbReference type="Proteomes" id="UP000007801"/>
    </source>
</evidence>
<evidence type="ECO:0000256" key="1">
    <source>
        <dbReference type="SAM" id="MobiDB-lite"/>
    </source>
</evidence>
<feature type="compositionally biased region" description="Basic residues" evidence="1">
    <location>
        <begin position="196"/>
        <end position="226"/>
    </location>
</feature>
<feature type="compositionally biased region" description="Basic residues" evidence="1">
    <location>
        <begin position="154"/>
        <end position="185"/>
    </location>
</feature>
<accession>B3M866</accession>
<dbReference type="EMBL" id="CH902618">
    <property type="protein sequence ID" value="EDV41005.2"/>
    <property type="molecule type" value="Genomic_DNA"/>
</dbReference>
<reference evidence="2 3" key="1">
    <citation type="journal article" date="2007" name="Nature">
        <title>Evolution of genes and genomes on the Drosophila phylogeny.</title>
        <authorList>
            <consortium name="Drosophila 12 Genomes Consortium"/>
            <person name="Clark A.G."/>
            <person name="Eisen M.B."/>
            <person name="Smith D.R."/>
            <person name="Bergman C.M."/>
            <person name="Oliver B."/>
            <person name="Markow T.A."/>
            <person name="Kaufman T.C."/>
            <person name="Kellis M."/>
            <person name="Gelbart W."/>
            <person name="Iyer V.N."/>
            <person name="Pollard D.A."/>
            <person name="Sackton T.B."/>
            <person name="Larracuente A.M."/>
            <person name="Singh N.D."/>
            <person name="Abad J.P."/>
            <person name="Abt D.N."/>
            <person name="Adryan B."/>
            <person name="Aguade M."/>
            <person name="Akashi H."/>
            <person name="Anderson W.W."/>
            <person name="Aquadro C.F."/>
            <person name="Ardell D.H."/>
            <person name="Arguello R."/>
            <person name="Artieri C.G."/>
            <person name="Barbash D.A."/>
            <person name="Barker D."/>
            <person name="Barsanti P."/>
            <person name="Batterham P."/>
            <person name="Batzoglou S."/>
            <person name="Begun D."/>
            <person name="Bhutkar A."/>
            <person name="Blanco E."/>
            <person name="Bosak S.A."/>
            <person name="Bradley R.K."/>
            <person name="Brand A.D."/>
            <person name="Brent M.R."/>
            <person name="Brooks A.N."/>
            <person name="Brown R.H."/>
            <person name="Butlin R.K."/>
            <person name="Caggese C."/>
            <person name="Calvi B.R."/>
            <person name="Bernardo de Carvalho A."/>
            <person name="Caspi A."/>
            <person name="Castrezana S."/>
            <person name="Celniker S.E."/>
            <person name="Chang J.L."/>
            <person name="Chapple C."/>
            <person name="Chatterji S."/>
            <person name="Chinwalla A."/>
            <person name="Civetta A."/>
            <person name="Clifton S.W."/>
            <person name="Comeron J.M."/>
            <person name="Costello J.C."/>
            <person name="Coyne J.A."/>
            <person name="Daub J."/>
            <person name="David R.G."/>
            <person name="Delcher A.L."/>
            <person name="Delehaunty K."/>
            <person name="Do C.B."/>
            <person name="Ebling H."/>
            <person name="Edwards K."/>
            <person name="Eickbush T."/>
            <person name="Evans J.D."/>
            <person name="Filipski A."/>
            <person name="Findeiss S."/>
            <person name="Freyhult E."/>
            <person name="Fulton L."/>
            <person name="Fulton R."/>
            <person name="Garcia A.C."/>
            <person name="Gardiner A."/>
            <person name="Garfield D.A."/>
            <person name="Garvin B.E."/>
            <person name="Gibson G."/>
            <person name="Gilbert D."/>
            <person name="Gnerre S."/>
            <person name="Godfrey J."/>
            <person name="Good R."/>
            <person name="Gotea V."/>
            <person name="Gravely B."/>
            <person name="Greenberg A.J."/>
            <person name="Griffiths-Jones S."/>
            <person name="Gross S."/>
            <person name="Guigo R."/>
            <person name="Gustafson E.A."/>
            <person name="Haerty W."/>
            <person name="Hahn M.W."/>
            <person name="Halligan D.L."/>
            <person name="Halpern A.L."/>
            <person name="Halter G.M."/>
            <person name="Han M.V."/>
            <person name="Heger A."/>
            <person name="Hillier L."/>
            <person name="Hinrichs A.S."/>
            <person name="Holmes I."/>
            <person name="Hoskins R.A."/>
            <person name="Hubisz M.J."/>
            <person name="Hultmark D."/>
            <person name="Huntley M.A."/>
            <person name="Jaffe D.B."/>
            <person name="Jagadeeshan S."/>
            <person name="Jeck W.R."/>
            <person name="Johnson J."/>
            <person name="Jones C.D."/>
            <person name="Jordan W.C."/>
            <person name="Karpen G.H."/>
            <person name="Kataoka E."/>
            <person name="Keightley P.D."/>
            <person name="Kheradpour P."/>
            <person name="Kirkness E.F."/>
            <person name="Koerich L.B."/>
            <person name="Kristiansen K."/>
            <person name="Kudrna D."/>
            <person name="Kulathinal R.J."/>
            <person name="Kumar S."/>
            <person name="Kwok R."/>
            <person name="Lander E."/>
            <person name="Langley C.H."/>
            <person name="Lapoint R."/>
            <person name="Lazzaro B.P."/>
            <person name="Lee S.J."/>
            <person name="Levesque L."/>
            <person name="Li R."/>
            <person name="Lin C.F."/>
            <person name="Lin M.F."/>
            <person name="Lindblad-Toh K."/>
            <person name="Llopart A."/>
            <person name="Long M."/>
            <person name="Low L."/>
            <person name="Lozovsky E."/>
            <person name="Lu J."/>
            <person name="Luo M."/>
            <person name="Machado C.A."/>
            <person name="Makalowski W."/>
            <person name="Marzo M."/>
            <person name="Matsuda M."/>
            <person name="Matzkin L."/>
            <person name="McAllister B."/>
            <person name="McBride C.S."/>
            <person name="McKernan B."/>
            <person name="McKernan K."/>
            <person name="Mendez-Lago M."/>
            <person name="Minx P."/>
            <person name="Mollenhauer M.U."/>
            <person name="Montooth K."/>
            <person name="Mount S.M."/>
            <person name="Mu X."/>
            <person name="Myers E."/>
            <person name="Negre B."/>
            <person name="Newfeld S."/>
            <person name="Nielsen R."/>
            <person name="Noor M.A."/>
            <person name="O'Grady P."/>
            <person name="Pachter L."/>
            <person name="Papaceit M."/>
            <person name="Parisi M.J."/>
            <person name="Parisi M."/>
            <person name="Parts L."/>
            <person name="Pedersen J.S."/>
            <person name="Pesole G."/>
            <person name="Phillippy A.M."/>
            <person name="Ponting C.P."/>
            <person name="Pop M."/>
            <person name="Porcelli D."/>
            <person name="Powell J.R."/>
            <person name="Prohaska S."/>
            <person name="Pruitt K."/>
            <person name="Puig M."/>
            <person name="Quesneville H."/>
            <person name="Ram K.R."/>
            <person name="Rand D."/>
            <person name="Rasmussen M.D."/>
            <person name="Reed L.K."/>
            <person name="Reenan R."/>
            <person name="Reily A."/>
            <person name="Remington K.A."/>
            <person name="Rieger T.T."/>
            <person name="Ritchie M.G."/>
            <person name="Robin C."/>
            <person name="Rogers Y.H."/>
            <person name="Rohde C."/>
            <person name="Rozas J."/>
            <person name="Rubenfield M.J."/>
            <person name="Ruiz A."/>
            <person name="Russo S."/>
            <person name="Salzberg S.L."/>
            <person name="Sanchez-Gracia A."/>
            <person name="Saranga D.J."/>
            <person name="Sato H."/>
            <person name="Schaeffer S.W."/>
            <person name="Schatz M.C."/>
            <person name="Schlenke T."/>
            <person name="Schwartz R."/>
            <person name="Segarra C."/>
            <person name="Singh R.S."/>
            <person name="Sirot L."/>
            <person name="Sirota M."/>
            <person name="Sisneros N.B."/>
            <person name="Smith C.D."/>
            <person name="Smith T.F."/>
            <person name="Spieth J."/>
            <person name="Stage D.E."/>
            <person name="Stark A."/>
            <person name="Stephan W."/>
            <person name="Strausberg R.L."/>
            <person name="Strempel S."/>
            <person name="Sturgill D."/>
            <person name="Sutton G."/>
            <person name="Sutton G.G."/>
            <person name="Tao W."/>
            <person name="Teichmann S."/>
            <person name="Tobari Y.N."/>
            <person name="Tomimura Y."/>
            <person name="Tsolas J.M."/>
            <person name="Valente V.L."/>
            <person name="Venter E."/>
            <person name="Venter J.C."/>
            <person name="Vicario S."/>
            <person name="Vieira F.G."/>
            <person name="Vilella A.J."/>
            <person name="Villasante A."/>
            <person name="Walenz B."/>
            <person name="Wang J."/>
            <person name="Wasserman M."/>
            <person name="Watts T."/>
            <person name="Wilson D."/>
            <person name="Wilson R.K."/>
            <person name="Wing R.A."/>
            <person name="Wolfner M.F."/>
            <person name="Wong A."/>
            <person name="Wong G.K."/>
            <person name="Wu C.I."/>
            <person name="Wu G."/>
            <person name="Yamamoto D."/>
            <person name="Yang H.P."/>
            <person name="Yang S.P."/>
            <person name="Yorke J.A."/>
            <person name="Yoshida K."/>
            <person name="Zdobnov E."/>
            <person name="Zhang P."/>
            <person name="Zhang Y."/>
            <person name="Zimin A.V."/>
            <person name="Baldwin J."/>
            <person name="Abdouelleil A."/>
            <person name="Abdulkadir J."/>
            <person name="Abebe A."/>
            <person name="Abera B."/>
            <person name="Abreu J."/>
            <person name="Acer S.C."/>
            <person name="Aftuck L."/>
            <person name="Alexander A."/>
            <person name="An P."/>
            <person name="Anderson E."/>
            <person name="Anderson S."/>
            <person name="Arachi H."/>
            <person name="Azer M."/>
            <person name="Bachantsang P."/>
            <person name="Barry A."/>
            <person name="Bayul T."/>
            <person name="Berlin A."/>
            <person name="Bessette D."/>
            <person name="Bloom T."/>
            <person name="Blye J."/>
            <person name="Boguslavskiy L."/>
            <person name="Bonnet C."/>
            <person name="Boukhgalter B."/>
            <person name="Bourzgui I."/>
            <person name="Brown A."/>
            <person name="Cahill P."/>
            <person name="Channer S."/>
            <person name="Cheshatsang Y."/>
            <person name="Chuda L."/>
            <person name="Citroen M."/>
            <person name="Collymore A."/>
            <person name="Cooke P."/>
            <person name="Costello M."/>
            <person name="D'Aco K."/>
            <person name="Daza R."/>
            <person name="De Haan G."/>
            <person name="DeGray S."/>
            <person name="DeMaso C."/>
            <person name="Dhargay N."/>
            <person name="Dooley K."/>
            <person name="Dooley E."/>
            <person name="Doricent M."/>
            <person name="Dorje P."/>
            <person name="Dorjee K."/>
            <person name="Dupes A."/>
            <person name="Elong R."/>
            <person name="Falk J."/>
            <person name="Farina A."/>
            <person name="Faro S."/>
            <person name="Ferguson D."/>
            <person name="Fisher S."/>
            <person name="Foley C.D."/>
            <person name="Franke A."/>
            <person name="Friedrich D."/>
            <person name="Gadbois L."/>
            <person name="Gearin G."/>
            <person name="Gearin C.R."/>
            <person name="Giannoukos G."/>
            <person name="Goode T."/>
            <person name="Graham J."/>
            <person name="Grandbois E."/>
            <person name="Grewal S."/>
            <person name="Gyaltsen K."/>
            <person name="Hafez N."/>
            <person name="Hagos B."/>
            <person name="Hall J."/>
            <person name="Henson C."/>
            <person name="Hollinger A."/>
            <person name="Honan T."/>
            <person name="Huard M.D."/>
            <person name="Hughes L."/>
            <person name="Hurhula B."/>
            <person name="Husby M.E."/>
            <person name="Kamat A."/>
            <person name="Kanga B."/>
            <person name="Kashin S."/>
            <person name="Khazanovich D."/>
            <person name="Kisner P."/>
            <person name="Lance K."/>
            <person name="Lara M."/>
            <person name="Lee W."/>
            <person name="Lennon N."/>
            <person name="Letendre F."/>
            <person name="LeVine R."/>
            <person name="Lipovsky A."/>
            <person name="Liu X."/>
            <person name="Liu J."/>
            <person name="Liu S."/>
            <person name="Lokyitsang T."/>
            <person name="Lokyitsang Y."/>
            <person name="Lubonja R."/>
            <person name="Lui A."/>
            <person name="MacDonald P."/>
            <person name="Magnisalis V."/>
            <person name="Maru K."/>
            <person name="Matthews C."/>
            <person name="McCusker W."/>
            <person name="McDonough S."/>
            <person name="Mehta T."/>
            <person name="Meldrim J."/>
            <person name="Meneus L."/>
            <person name="Mihai O."/>
            <person name="Mihalev A."/>
            <person name="Mihova T."/>
            <person name="Mittelman R."/>
            <person name="Mlenga V."/>
            <person name="Montmayeur A."/>
            <person name="Mulrain L."/>
            <person name="Navidi A."/>
            <person name="Naylor J."/>
            <person name="Negash T."/>
            <person name="Nguyen T."/>
            <person name="Nguyen N."/>
            <person name="Nicol R."/>
            <person name="Norbu C."/>
            <person name="Norbu N."/>
            <person name="Novod N."/>
            <person name="O'Neill B."/>
            <person name="Osman S."/>
            <person name="Markiewicz E."/>
            <person name="Oyono O.L."/>
            <person name="Patti C."/>
            <person name="Phunkhang P."/>
            <person name="Pierre F."/>
            <person name="Priest M."/>
            <person name="Raghuraman S."/>
            <person name="Rege F."/>
            <person name="Reyes R."/>
            <person name="Rise C."/>
            <person name="Rogov P."/>
            <person name="Ross K."/>
            <person name="Ryan E."/>
            <person name="Settipalli S."/>
            <person name="Shea T."/>
            <person name="Sherpa N."/>
            <person name="Shi L."/>
            <person name="Shih D."/>
            <person name="Sparrow T."/>
            <person name="Spaulding J."/>
            <person name="Stalker J."/>
            <person name="Stange-Thomann N."/>
            <person name="Stavropoulos S."/>
            <person name="Stone C."/>
            <person name="Strader C."/>
            <person name="Tesfaye S."/>
            <person name="Thomson T."/>
            <person name="Thoulutsang Y."/>
            <person name="Thoulutsang D."/>
            <person name="Topham K."/>
            <person name="Topping I."/>
            <person name="Tsamla T."/>
            <person name="Vassiliev H."/>
            <person name="Vo A."/>
            <person name="Wangchuk T."/>
            <person name="Wangdi T."/>
            <person name="Weiand M."/>
            <person name="Wilkinson J."/>
            <person name="Wilson A."/>
            <person name="Yadav S."/>
            <person name="Young G."/>
            <person name="Yu Q."/>
            <person name="Zembek L."/>
            <person name="Zhong D."/>
            <person name="Zimmer A."/>
            <person name="Zwirko Z."/>
            <person name="Jaffe D.B."/>
            <person name="Alvarez P."/>
            <person name="Brockman W."/>
            <person name="Butler J."/>
            <person name="Chin C."/>
            <person name="Gnerre S."/>
            <person name="Grabherr M."/>
            <person name="Kleber M."/>
            <person name="Mauceli E."/>
            <person name="MacCallum I."/>
        </authorList>
    </citation>
    <scope>NUCLEOTIDE SEQUENCE [LARGE SCALE GENOMIC DNA]</scope>
    <source>
        <strain evidence="3">Tucson 14024-0371.13</strain>
    </source>
</reference>
<feature type="region of interest" description="Disordered" evidence="1">
    <location>
        <begin position="319"/>
        <end position="390"/>
    </location>
</feature>
<evidence type="ECO:0000313" key="2">
    <source>
        <dbReference type="EMBL" id="EDV41005.2"/>
    </source>
</evidence>
<dbReference type="Proteomes" id="UP000007801">
    <property type="component" value="Unassembled WGS sequence"/>
</dbReference>
<dbReference type="GeneID" id="6502774"/>
<dbReference type="KEGG" id="dan:6502774"/>
<dbReference type="STRING" id="7217.B3M866"/>
<feature type="compositionally biased region" description="Low complexity" evidence="1">
    <location>
        <begin position="337"/>
        <end position="355"/>
    </location>
</feature>
<feature type="compositionally biased region" description="Low complexity" evidence="1">
    <location>
        <begin position="186"/>
        <end position="195"/>
    </location>
</feature>
<protein>
    <submittedName>
        <fullName evidence="2">Uncharacterized protein</fullName>
    </submittedName>
</protein>
<dbReference type="AlphaFoldDB" id="B3M866"/>
<dbReference type="OrthoDB" id="6352295at2759"/>
<dbReference type="FunCoup" id="B3M866">
    <property type="interactions" value="16"/>
</dbReference>
<keyword evidence="3" id="KW-1185">Reference proteome</keyword>
<sequence>MYIGFIYIDVSGHLDSRIAFVYLAALVPRNKQNMNDSELTDRAIAELMREIDAQNPSLANQTQCERKVNPLGKTNKRFLGRTINNALSHNKRAKERTVANCQQKLKDLDDRYEKRKLNKFYNRNRSTSRSRSKSTNRRASRSRSRCRSVDKRSSRTRSRSRSSPRRRSRKKSKKSRRKERKRSRSRSSSGSPYRSRSSRRKKQKRSSKKNKKTRRRSRSSLSTRRHSSYDPSFNETLPVPAPSELLLNHSKQMALVVAMAYSQVLNTKIPSNAQERASSPLSDIVKELMSDDDQTNNISLECLSISSNEAPKKVLTIDVSSNSEGNGDSESSDSESESSSCIELDNTSDSNNNSDIEIVECQTHEIKKPDNELNNKELSESVPSVDLTDD</sequence>